<comment type="caution">
    <text evidence="3">The sequence shown here is derived from an EMBL/GenBank/DDBJ whole genome shotgun (WGS) entry which is preliminary data.</text>
</comment>
<keyword evidence="1" id="KW-0597">Phosphoprotein</keyword>
<name>A0ABR6VQ03_9BACT</name>
<sequence>MEKLKCILLVDDDPAVLFLNKAIIQRAQAAERVLAAANGREALALLHQSCGALGQGDPPCPQLILLDISMPVMNGYEFLAEFGRLGLSPAPEVALLTTSQNPRDRERASSLGVTEYLAKPLSRESLEKLLARKFGGHQPSA</sequence>
<dbReference type="PANTHER" id="PTHR44520">
    <property type="entry name" value="RESPONSE REGULATOR RCP1-RELATED"/>
    <property type="match status" value="1"/>
</dbReference>
<organism evidence="3 4">
    <name type="scientific">Rufibacter sediminis</name>
    <dbReference type="NCBI Taxonomy" id="2762756"/>
    <lineage>
        <taxon>Bacteria</taxon>
        <taxon>Pseudomonadati</taxon>
        <taxon>Bacteroidota</taxon>
        <taxon>Cytophagia</taxon>
        <taxon>Cytophagales</taxon>
        <taxon>Hymenobacteraceae</taxon>
        <taxon>Rufibacter</taxon>
    </lineage>
</organism>
<dbReference type="RefSeq" id="WP_186633806.1">
    <property type="nucleotide sequence ID" value="NZ_JACOAF010000011.1"/>
</dbReference>
<reference evidence="3 4" key="1">
    <citation type="journal article" date="2019" name="Int. J. Syst. Evol. Microbiol.">
        <title>Rufibacter sediminis sp. nov., isolated from freshwater lake sediment.</title>
        <authorList>
            <person name="Qu J.H."/>
            <person name="Zhang L.J."/>
            <person name="Fu Y.H."/>
            <person name="Li H.F."/>
        </authorList>
    </citation>
    <scope>NUCLEOTIDE SEQUENCE [LARGE SCALE GENOMIC DNA]</scope>
    <source>
        <strain evidence="3 4">H-1</strain>
    </source>
</reference>
<evidence type="ECO:0000259" key="2">
    <source>
        <dbReference type="PROSITE" id="PS50110"/>
    </source>
</evidence>
<proteinExistence type="predicted"/>
<dbReference type="InterPro" id="IPR001789">
    <property type="entry name" value="Sig_transdc_resp-reg_receiver"/>
</dbReference>
<evidence type="ECO:0000256" key="1">
    <source>
        <dbReference type="PROSITE-ProRule" id="PRU00169"/>
    </source>
</evidence>
<dbReference type="SMART" id="SM00448">
    <property type="entry name" value="REC"/>
    <property type="match status" value="1"/>
</dbReference>
<dbReference type="EMBL" id="JACOAF010000011">
    <property type="protein sequence ID" value="MBC3539002.1"/>
    <property type="molecule type" value="Genomic_DNA"/>
</dbReference>
<dbReference type="Pfam" id="PF00072">
    <property type="entry name" value="Response_reg"/>
    <property type="match status" value="1"/>
</dbReference>
<feature type="modified residue" description="4-aspartylphosphate" evidence="1">
    <location>
        <position position="67"/>
    </location>
</feature>
<dbReference type="InterPro" id="IPR011006">
    <property type="entry name" value="CheY-like_superfamily"/>
</dbReference>
<dbReference type="PANTHER" id="PTHR44520:SF2">
    <property type="entry name" value="RESPONSE REGULATOR RCP1"/>
    <property type="match status" value="1"/>
</dbReference>
<dbReference type="PROSITE" id="PS50110">
    <property type="entry name" value="RESPONSE_REGULATORY"/>
    <property type="match status" value="1"/>
</dbReference>
<dbReference type="InterPro" id="IPR052893">
    <property type="entry name" value="TCS_response_regulator"/>
</dbReference>
<dbReference type="SUPFAM" id="SSF52172">
    <property type="entry name" value="CheY-like"/>
    <property type="match status" value="1"/>
</dbReference>
<keyword evidence="4" id="KW-1185">Reference proteome</keyword>
<feature type="domain" description="Response regulatory" evidence="2">
    <location>
        <begin position="6"/>
        <end position="134"/>
    </location>
</feature>
<gene>
    <name evidence="3" type="ORF">H7U12_04875</name>
</gene>
<evidence type="ECO:0000313" key="3">
    <source>
        <dbReference type="EMBL" id="MBC3539002.1"/>
    </source>
</evidence>
<dbReference type="Gene3D" id="3.40.50.2300">
    <property type="match status" value="1"/>
</dbReference>
<protein>
    <submittedName>
        <fullName evidence="3">Response regulator</fullName>
    </submittedName>
</protein>
<dbReference type="Proteomes" id="UP000659698">
    <property type="component" value="Unassembled WGS sequence"/>
</dbReference>
<evidence type="ECO:0000313" key="4">
    <source>
        <dbReference type="Proteomes" id="UP000659698"/>
    </source>
</evidence>
<accession>A0ABR6VQ03</accession>